<proteinExistence type="predicted"/>
<keyword evidence="2" id="KW-1185">Reference proteome</keyword>
<name>A0A7X1NDW0_9BURK</name>
<dbReference type="Proteomes" id="UP000484381">
    <property type="component" value="Unassembled WGS sequence"/>
</dbReference>
<dbReference type="EMBL" id="WHNP01000026">
    <property type="protein sequence ID" value="MPW20165.1"/>
    <property type="molecule type" value="Genomic_DNA"/>
</dbReference>
<gene>
    <name evidence="1" type="ORF">GCT13_25565</name>
</gene>
<dbReference type="RefSeq" id="WP_152762848.1">
    <property type="nucleotide sequence ID" value="NZ_WHNP01000026.1"/>
</dbReference>
<evidence type="ECO:0000313" key="1">
    <source>
        <dbReference type="EMBL" id="MPW20165.1"/>
    </source>
</evidence>
<evidence type="ECO:0000313" key="2">
    <source>
        <dbReference type="Proteomes" id="UP000484381"/>
    </source>
</evidence>
<dbReference type="NCBIfam" id="NF041065">
    <property type="entry name" value="DpdH"/>
    <property type="match status" value="1"/>
</dbReference>
<sequence length="1008" mass="111081">MMRNHLCWEPSAVRQVINPFAEHIPDSLFHAVHSEWDLQVTPPVGQRYQDVTAAAWAQMTPAEFLFDFLRQDRPHALAVILGDTGSGKSHLVHWMRLHVRDEAQRMVLVVRKSGTSLRAIVREIIGKLPPDQQRGFLETFNLAGDGATTPEGRRRELLHHLGQAIREDKPTSSADELEEALIEVLPNLFQDPYMQKEHFLRDGRVAAEIVDHIFEQSRADDRPDRRRVFAADDLVLGGQDYLNATKLAQHAIQLIEADPENLPAAIRVINRNLDKAVARTLSFSGDRVEELMAGLRRHLKSQGRELVLLIEEFARLQGIDRALLQAITTQGDSGQGETGLCRMRTAIAVTPGFFESVEDTAYRRTTHIVDMNRSAGHTHGQAPTSASLASFSAKYLNAVRLGREKIERWSESAEPGQMAPSQCTQCPLVVECHATFGDVDGYGLYPFTERALWIGADRVDRSQSGRLNPRTVQNDLLVEVLDTFAPSIAAGEYPPFRILEKLGGVKQLSLAAETQLKRQNPQVAERWMALLELYDGTGAVINLPEPLRDAFTVPKISEAGESPLADVPLSTPARQTSVSEVTVDADNLAIQTWIRGDGLDATVAQKLRELIYAAVVEAIDWDMLGLSRTYFAGTGRAFQQRTGVYFVRQNTKRAMYAQVQLEIDADPHTGQALQGLLHAAKNGFRWRFDGADRALTSFLDCVERWAKQVEQQLQKLSAPSDAWRQADAAISLLCIGAAIGGRLKATPTTAELIEAAFGNWPDDPAAAAGQLRSLYAKLLRHREELIDTARSQASSLKGGRYGAMLDPRRILSPIRQLRRAKWRLGLKPPEDDSSMLASLYREVAETLPGASAAERSQRLRWLEEMLRTFGDGATRATIVATLTSARQAVLDAGIPAQNSSRPLQDALDAFQTTQFDASISAARTLLETEDAVAVLPEYGRGRANAVTAGTALRLAAEKFVDSVERDLESFGGDQDARTSEVAMNMATLDEALGNIVSDLAAMEAGNVA</sequence>
<dbReference type="AlphaFoldDB" id="A0A7X1NDW0"/>
<comment type="caution">
    <text evidence="1">The sequence shown here is derived from an EMBL/GenBank/DDBJ whole genome shotgun (WGS) entry which is preliminary data.</text>
</comment>
<accession>A0A7X1NDW0</accession>
<protein>
    <submittedName>
        <fullName evidence="1">Uncharacterized protein</fullName>
    </submittedName>
</protein>
<organism evidence="1 2">
    <name type="scientific">Paraburkholderia franconis</name>
    <dbReference type="NCBI Taxonomy" id="2654983"/>
    <lineage>
        <taxon>Bacteria</taxon>
        <taxon>Pseudomonadati</taxon>
        <taxon>Pseudomonadota</taxon>
        <taxon>Betaproteobacteria</taxon>
        <taxon>Burkholderiales</taxon>
        <taxon>Burkholderiaceae</taxon>
        <taxon>Paraburkholderia</taxon>
    </lineage>
</organism>
<reference evidence="1 2" key="1">
    <citation type="submission" date="2019-10" db="EMBL/GenBank/DDBJ databases">
        <title>Paraburkholderia sp. isolated from nodules of Mimosa pudica from Brazilian Atlantic Forest soils.</title>
        <authorList>
            <person name="Paulitsch F."/>
            <person name="Hungria M."/>
            <person name="Dall'Agnol R."/>
        </authorList>
    </citation>
    <scope>NUCLEOTIDE SEQUENCE [LARGE SCALE GENOMIC DNA]</scope>
    <source>
        <strain evidence="1 2">CNPSo 3157</strain>
    </source>
</reference>